<comment type="caution">
    <text evidence="1">The sequence shown here is derived from an EMBL/GenBank/DDBJ whole genome shotgun (WGS) entry which is preliminary data.</text>
</comment>
<proteinExistence type="predicted"/>
<evidence type="ECO:0000313" key="1">
    <source>
        <dbReference type="EMBL" id="OYX55551.1"/>
    </source>
</evidence>
<sequence>MSEPTRRKIRPEAVWAEARKAWEDGQTARSVAKRYDVGVPALWKRREAEGWRRPDPVYGPVEPAEGWSMFAQRTYDAFESRLGEERDLARALSAAMVGKRPENVPLWHLPFVLHWRAEHLGAEVAAEDRERNREQDWAGAVWDAEGRMGSVQAMTLAIVRLNRAVWREQAGLPEGAAEGWP</sequence>
<dbReference type="AlphaFoldDB" id="A0A258HEY6"/>
<dbReference type="EMBL" id="NCEQ01000013">
    <property type="protein sequence ID" value="OYX55551.1"/>
    <property type="molecule type" value="Genomic_DNA"/>
</dbReference>
<protein>
    <submittedName>
        <fullName evidence="1">Uncharacterized protein</fullName>
    </submittedName>
</protein>
<evidence type="ECO:0000313" key="2">
    <source>
        <dbReference type="Proteomes" id="UP000216147"/>
    </source>
</evidence>
<name>A0A258HEY6_9CAUL</name>
<gene>
    <name evidence="1" type="ORF">B7Y86_12895</name>
</gene>
<accession>A0A258HEY6</accession>
<reference evidence="1 2" key="1">
    <citation type="submission" date="2017-03" db="EMBL/GenBank/DDBJ databases">
        <title>Lifting the veil on microbial sulfur biogeochemistry in mining wastewaters.</title>
        <authorList>
            <person name="Kantor R.S."/>
            <person name="Colenbrander Nelson T."/>
            <person name="Marshall S."/>
            <person name="Bennett D."/>
            <person name="Apte S."/>
            <person name="Camacho D."/>
            <person name="Thomas B.C."/>
            <person name="Warren L.A."/>
            <person name="Banfield J.F."/>
        </authorList>
    </citation>
    <scope>NUCLEOTIDE SEQUENCE [LARGE SCALE GENOMIC DNA]</scope>
    <source>
        <strain evidence="1">32-68-21</strain>
    </source>
</reference>
<organism evidence="1 2">
    <name type="scientific">Brevundimonas subvibrioides</name>
    <dbReference type="NCBI Taxonomy" id="74313"/>
    <lineage>
        <taxon>Bacteria</taxon>
        <taxon>Pseudomonadati</taxon>
        <taxon>Pseudomonadota</taxon>
        <taxon>Alphaproteobacteria</taxon>
        <taxon>Caulobacterales</taxon>
        <taxon>Caulobacteraceae</taxon>
        <taxon>Brevundimonas</taxon>
    </lineage>
</organism>
<dbReference type="Proteomes" id="UP000216147">
    <property type="component" value="Unassembled WGS sequence"/>
</dbReference>